<gene>
    <name evidence="2" type="ORF">TNCV_4416121</name>
</gene>
<dbReference type="EMBL" id="BMAU01021244">
    <property type="protein sequence ID" value="GFY04526.1"/>
    <property type="molecule type" value="Genomic_DNA"/>
</dbReference>
<reference evidence="2" key="1">
    <citation type="submission" date="2020-08" db="EMBL/GenBank/DDBJ databases">
        <title>Multicomponent nature underlies the extraordinary mechanical properties of spider dragline silk.</title>
        <authorList>
            <person name="Kono N."/>
            <person name="Nakamura H."/>
            <person name="Mori M."/>
            <person name="Yoshida Y."/>
            <person name="Ohtoshi R."/>
            <person name="Malay A.D."/>
            <person name="Moran D.A.P."/>
            <person name="Tomita M."/>
            <person name="Numata K."/>
            <person name="Arakawa K."/>
        </authorList>
    </citation>
    <scope>NUCLEOTIDE SEQUENCE</scope>
</reference>
<sequence length="141" mass="15553">MSNFGSPSSKSPVEETSMTQVMTADTHCCQTRKTMDGKRSSVKEIDDDRDQGCVVVSNPLGAGKPTPSLALHTTVAGKCPSSPENEQERAGTGKEKDFTPCTKVILRRWSKALYLDIFSLKRPEEDCAVELVEFLRSLEIR</sequence>
<dbReference type="AlphaFoldDB" id="A0A8X6S179"/>
<protein>
    <submittedName>
        <fullName evidence="2">Uncharacterized protein</fullName>
    </submittedName>
</protein>
<comment type="caution">
    <text evidence="2">The sequence shown here is derived from an EMBL/GenBank/DDBJ whole genome shotgun (WGS) entry which is preliminary data.</text>
</comment>
<feature type="compositionally biased region" description="Basic and acidic residues" evidence="1">
    <location>
        <begin position="86"/>
        <end position="95"/>
    </location>
</feature>
<feature type="region of interest" description="Disordered" evidence="1">
    <location>
        <begin position="75"/>
        <end position="95"/>
    </location>
</feature>
<proteinExistence type="predicted"/>
<accession>A0A8X6S179</accession>
<keyword evidence="3" id="KW-1185">Reference proteome</keyword>
<feature type="region of interest" description="Disordered" evidence="1">
    <location>
        <begin position="1"/>
        <end position="24"/>
    </location>
</feature>
<evidence type="ECO:0000313" key="2">
    <source>
        <dbReference type="EMBL" id="GFY04526.1"/>
    </source>
</evidence>
<name>A0A8X6S179_TRICX</name>
<evidence type="ECO:0000256" key="1">
    <source>
        <dbReference type="SAM" id="MobiDB-lite"/>
    </source>
</evidence>
<evidence type="ECO:0000313" key="3">
    <source>
        <dbReference type="Proteomes" id="UP000887159"/>
    </source>
</evidence>
<dbReference type="Proteomes" id="UP000887159">
    <property type="component" value="Unassembled WGS sequence"/>
</dbReference>
<organism evidence="2 3">
    <name type="scientific">Trichonephila clavipes</name>
    <name type="common">Golden silk orbweaver</name>
    <name type="synonym">Nephila clavipes</name>
    <dbReference type="NCBI Taxonomy" id="2585209"/>
    <lineage>
        <taxon>Eukaryota</taxon>
        <taxon>Metazoa</taxon>
        <taxon>Ecdysozoa</taxon>
        <taxon>Arthropoda</taxon>
        <taxon>Chelicerata</taxon>
        <taxon>Arachnida</taxon>
        <taxon>Araneae</taxon>
        <taxon>Araneomorphae</taxon>
        <taxon>Entelegynae</taxon>
        <taxon>Araneoidea</taxon>
        <taxon>Nephilidae</taxon>
        <taxon>Trichonephila</taxon>
    </lineage>
</organism>